<keyword evidence="2" id="KW-1185">Reference proteome</keyword>
<organism evidence="1 2">
    <name type="scientific">Riccia sorocarpa</name>
    <dbReference type="NCBI Taxonomy" id="122646"/>
    <lineage>
        <taxon>Eukaryota</taxon>
        <taxon>Viridiplantae</taxon>
        <taxon>Streptophyta</taxon>
        <taxon>Embryophyta</taxon>
        <taxon>Marchantiophyta</taxon>
        <taxon>Marchantiopsida</taxon>
        <taxon>Marchantiidae</taxon>
        <taxon>Marchantiales</taxon>
        <taxon>Ricciaceae</taxon>
        <taxon>Riccia</taxon>
    </lineage>
</organism>
<sequence>MKAQEETRKRGPAGRERFKRAYEQLQGFLSIWRNDWSFGSFNDRNMETELLRSPSPDRQRLKFPGAVKKKAYSFDGRGKFSSIDWDLDWAQESEGYFSWFHVELPRSNQRLTLVAQYLIDILCPPLKLQEILALNSQA</sequence>
<evidence type="ECO:0000313" key="1">
    <source>
        <dbReference type="EMBL" id="KAL3700288.1"/>
    </source>
</evidence>
<dbReference type="Proteomes" id="UP001633002">
    <property type="component" value="Unassembled WGS sequence"/>
</dbReference>
<proteinExistence type="predicted"/>
<name>A0ABD3I9B9_9MARC</name>
<dbReference type="PANTHER" id="PTHR47468">
    <property type="entry name" value="OS08G0130000 PROTEIN"/>
    <property type="match status" value="1"/>
</dbReference>
<gene>
    <name evidence="1" type="ORF">R1sor_018310</name>
</gene>
<evidence type="ECO:0000313" key="2">
    <source>
        <dbReference type="Proteomes" id="UP001633002"/>
    </source>
</evidence>
<protein>
    <submittedName>
        <fullName evidence="1">Uncharacterized protein</fullName>
    </submittedName>
</protein>
<dbReference type="EMBL" id="JBJQOH010000001">
    <property type="protein sequence ID" value="KAL3700288.1"/>
    <property type="molecule type" value="Genomic_DNA"/>
</dbReference>
<dbReference type="PANTHER" id="PTHR47468:SF1">
    <property type="entry name" value="OS08G0130000 PROTEIN"/>
    <property type="match status" value="1"/>
</dbReference>
<comment type="caution">
    <text evidence="1">The sequence shown here is derived from an EMBL/GenBank/DDBJ whole genome shotgun (WGS) entry which is preliminary data.</text>
</comment>
<reference evidence="1 2" key="1">
    <citation type="submission" date="2024-09" db="EMBL/GenBank/DDBJ databases">
        <title>Chromosome-scale assembly of Riccia sorocarpa.</title>
        <authorList>
            <person name="Paukszto L."/>
        </authorList>
    </citation>
    <scope>NUCLEOTIDE SEQUENCE [LARGE SCALE GENOMIC DNA]</scope>
    <source>
        <strain evidence="1">LP-2024</strain>
        <tissue evidence="1">Aerial parts of the thallus</tissue>
    </source>
</reference>
<dbReference type="AlphaFoldDB" id="A0ABD3I9B9"/>
<accession>A0ABD3I9B9</accession>